<dbReference type="SFLD" id="SFLDG00358">
    <property type="entry name" value="Main_(cytGST)"/>
    <property type="match status" value="1"/>
</dbReference>
<dbReference type="PROSITE" id="PS50040">
    <property type="entry name" value="EF1G_C"/>
    <property type="match status" value="1"/>
</dbReference>
<dbReference type="CDD" id="cd03181">
    <property type="entry name" value="GST_C_EF1Bgamma_like"/>
    <property type="match status" value="1"/>
</dbReference>
<evidence type="ECO:0000259" key="9">
    <source>
        <dbReference type="PROSITE" id="PS50405"/>
    </source>
</evidence>
<sequence>MKSGIKARPGGGAAPTRPALRHAFLLLSLLGGGGGGVLSRVSARAFPGSLQGTYIRIRDPLETAVYLRRLSRRKGKRYVICQNYNKKLKYQQAFHSPHYNHNDIWCGRRAAHLPLYGFTYTYVLYTYPTNFRAYKALIAAQYSGVDLKVATGFVFGETNKSEEFLKKFPAGKVPAYESADGKVVLTESNAIAYYVANGSLRGENAETQGRIWQWASWADSELLPASCAWVFPYLGIMQFNKQNVERAKSDLVAALRLLDAHLLTRTFLATERVSLADIIVFCTLLHAYQHVLEPSLRDSLVNVTRWFNTVAHQPQVAAVVGELALCAAPPTYDPKKYQDLAHGKKEGGKKDKKVEKKEQQPKKKAEAPAEVAELADDLEEKPKESKDPFDSMPKGTFNMDDFKRCYSNEDEAKSIPYFWEKFDPENYSIWYAEYKYPEELAKVFMSCNLITGMFQRLDKMRKQAFASVCLFGEDNDSSISGVWVWRGQELAFPLSPDWQIDYESYEWRKLDPASEETRRLVQDYFSWSGVDGKGRKFNQGKIFK</sequence>
<dbReference type="InterPro" id="IPR036249">
    <property type="entry name" value="Thioredoxin-like_sf"/>
</dbReference>
<dbReference type="PANTHER" id="PTHR43986:SF1">
    <property type="entry name" value="ELONGATION FACTOR 1-GAMMA"/>
    <property type="match status" value="1"/>
</dbReference>
<dbReference type="Gene3D" id="3.30.70.1010">
    <property type="entry name" value="Translation elongation factor EF1B, gamma chain, conserved domain"/>
    <property type="match status" value="1"/>
</dbReference>
<feature type="domain" description="GST C-terminal" evidence="9">
    <location>
        <begin position="204"/>
        <end position="338"/>
    </location>
</feature>
<protein>
    <recommendedName>
        <fullName evidence="1">Elongation factor 1-gamma</fullName>
    </recommendedName>
    <alternativeName>
        <fullName evidence="4">eEF-1B gamma</fullName>
    </alternativeName>
</protein>
<organism evidence="10 11">
    <name type="scientific">Papilio xuthus</name>
    <name type="common">Asian swallowtail butterfly</name>
    <dbReference type="NCBI Taxonomy" id="66420"/>
    <lineage>
        <taxon>Eukaryota</taxon>
        <taxon>Metazoa</taxon>
        <taxon>Ecdysozoa</taxon>
        <taxon>Arthropoda</taxon>
        <taxon>Hexapoda</taxon>
        <taxon>Insecta</taxon>
        <taxon>Pterygota</taxon>
        <taxon>Neoptera</taxon>
        <taxon>Endopterygota</taxon>
        <taxon>Lepidoptera</taxon>
        <taxon>Glossata</taxon>
        <taxon>Ditrysia</taxon>
        <taxon>Papilionoidea</taxon>
        <taxon>Papilionidae</taxon>
        <taxon>Papilioninae</taxon>
        <taxon>Papilio</taxon>
    </lineage>
</organism>
<evidence type="ECO:0000256" key="4">
    <source>
        <dbReference type="ARBA" id="ARBA00030426"/>
    </source>
</evidence>
<evidence type="ECO:0000256" key="5">
    <source>
        <dbReference type="PROSITE-ProRule" id="PRU00519"/>
    </source>
</evidence>
<dbReference type="InterPro" id="IPR001662">
    <property type="entry name" value="EF1B_G_C"/>
</dbReference>
<dbReference type="FunFam" id="1.20.1050.10:FF:000006">
    <property type="entry name" value="Elongation factor 1 gamma"/>
    <property type="match status" value="1"/>
</dbReference>
<evidence type="ECO:0000313" key="11">
    <source>
        <dbReference type="Proteomes" id="UP000053268"/>
    </source>
</evidence>
<dbReference type="SUPFAM" id="SSF47616">
    <property type="entry name" value="GST C-terminal domain-like"/>
    <property type="match status" value="1"/>
</dbReference>
<dbReference type="PROSITE" id="PS50405">
    <property type="entry name" value="GST_CTER"/>
    <property type="match status" value="1"/>
</dbReference>
<gene>
    <name evidence="10" type="ORF">RR46_03278</name>
</gene>
<feature type="compositionally biased region" description="Basic and acidic residues" evidence="6">
    <location>
        <begin position="337"/>
        <end position="367"/>
    </location>
</feature>
<dbReference type="CDD" id="cd03044">
    <property type="entry name" value="GST_N_EF1Bgamma"/>
    <property type="match status" value="1"/>
</dbReference>
<evidence type="ECO:0000256" key="3">
    <source>
        <dbReference type="ARBA" id="ARBA00022917"/>
    </source>
</evidence>
<feature type="region of interest" description="Disordered" evidence="6">
    <location>
        <begin position="337"/>
        <end position="392"/>
    </location>
</feature>
<feature type="domain" description="EF-1-gamma C-terminal" evidence="7">
    <location>
        <begin position="385"/>
        <end position="544"/>
    </location>
</feature>
<dbReference type="Pfam" id="PF00043">
    <property type="entry name" value="GST_C"/>
    <property type="match status" value="1"/>
</dbReference>
<dbReference type="FunFam" id="3.40.30.10:FF:000233">
    <property type="entry name" value="Elongation factor 1-gamma"/>
    <property type="match status" value="1"/>
</dbReference>
<evidence type="ECO:0000256" key="2">
    <source>
        <dbReference type="ARBA" id="ARBA00022768"/>
    </source>
</evidence>
<dbReference type="InterPro" id="IPR004045">
    <property type="entry name" value="Glutathione_S-Trfase_N"/>
</dbReference>
<dbReference type="GO" id="GO:0005737">
    <property type="term" value="C:cytoplasm"/>
    <property type="evidence" value="ECO:0007669"/>
    <property type="project" value="TreeGrafter"/>
</dbReference>
<dbReference type="FunFam" id="3.30.70.1010:FF:000001">
    <property type="entry name" value="Elongation factor 1-gamma 1"/>
    <property type="match status" value="1"/>
</dbReference>
<dbReference type="Pfam" id="PF00647">
    <property type="entry name" value="EF1G"/>
    <property type="match status" value="1"/>
</dbReference>
<dbReference type="SUPFAM" id="SSF52833">
    <property type="entry name" value="Thioredoxin-like"/>
    <property type="match status" value="1"/>
</dbReference>
<dbReference type="GO" id="GO:0003746">
    <property type="term" value="F:translation elongation factor activity"/>
    <property type="evidence" value="ECO:0007669"/>
    <property type="project" value="UniProtKB-UniRule"/>
</dbReference>
<evidence type="ECO:0000259" key="8">
    <source>
        <dbReference type="PROSITE" id="PS50404"/>
    </source>
</evidence>
<feature type="domain" description="GST N-terminal" evidence="8">
    <location>
        <begin position="120"/>
        <end position="203"/>
    </location>
</feature>
<dbReference type="GO" id="GO:0005634">
    <property type="term" value="C:nucleus"/>
    <property type="evidence" value="ECO:0007669"/>
    <property type="project" value="TreeGrafter"/>
</dbReference>
<dbReference type="EMBL" id="KQ458880">
    <property type="protein sequence ID" value="KPJ04667.1"/>
    <property type="molecule type" value="Genomic_DNA"/>
</dbReference>
<dbReference type="SFLD" id="SFLDS00019">
    <property type="entry name" value="Glutathione_Transferase_(cytos"/>
    <property type="match status" value="1"/>
</dbReference>
<reference evidence="10 11" key="1">
    <citation type="journal article" date="2015" name="Nat. Commun.">
        <title>Outbred genome sequencing and CRISPR/Cas9 gene editing in butterflies.</title>
        <authorList>
            <person name="Li X."/>
            <person name="Fan D."/>
            <person name="Zhang W."/>
            <person name="Liu G."/>
            <person name="Zhang L."/>
            <person name="Zhao L."/>
            <person name="Fang X."/>
            <person name="Chen L."/>
            <person name="Dong Y."/>
            <person name="Chen Y."/>
            <person name="Ding Y."/>
            <person name="Zhao R."/>
            <person name="Feng M."/>
            <person name="Zhu Y."/>
            <person name="Feng Y."/>
            <person name="Jiang X."/>
            <person name="Zhu D."/>
            <person name="Xiang H."/>
            <person name="Feng X."/>
            <person name="Li S."/>
            <person name="Wang J."/>
            <person name="Zhang G."/>
            <person name="Kronforst M.R."/>
            <person name="Wang W."/>
        </authorList>
    </citation>
    <scope>NUCLEOTIDE SEQUENCE [LARGE SCALE GENOMIC DNA]</scope>
    <source>
        <strain evidence="10">Ya'a_city_454_Px</strain>
        <tissue evidence="10">Whole body</tissue>
    </source>
</reference>
<dbReference type="InterPro" id="IPR050802">
    <property type="entry name" value="EF-GSTs"/>
</dbReference>
<name>A0A194QGN5_PAPXU</name>
<dbReference type="PROSITE" id="PS50404">
    <property type="entry name" value="GST_NTER"/>
    <property type="match status" value="1"/>
</dbReference>
<dbReference type="InterPro" id="IPR010987">
    <property type="entry name" value="Glutathione-S-Trfase_C-like"/>
</dbReference>
<evidence type="ECO:0000313" key="10">
    <source>
        <dbReference type="EMBL" id="KPJ04667.1"/>
    </source>
</evidence>
<dbReference type="Pfam" id="PF02798">
    <property type="entry name" value="GST_N"/>
    <property type="match status" value="1"/>
</dbReference>
<dbReference type="InterPro" id="IPR004046">
    <property type="entry name" value="GST_C"/>
</dbReference>
<evidence type="ECO:0000256" key="1">
    <source>
        <dbReference type="ARBA" id="ARBA00022218"/>
    </source>
</evidence>
<dbReference type="Gene3D" id="1.20.1050.10">
    <property type="match status" value="1"/>
</dbReference>
<keyword evidence="11" id="KW-1185">Reference proteome</keyword>
<dbReference type="SUPFAM" id="SSF89942">
    <property type="entry name" value="eEF1-gamma domain"/>
    <property type="match status" value="1"/>
</dbReference>
<dbReference type="PANTHER" id="PTHR43986">
    <property type="entry name" value="ELONGATION FACTOR 1-GAMMA"/>
    <property type="match status" value="1"/>
</dbReference>
<proteinExistence type="predicted"/>
<dbReference type="SMART" id="SM01183">
    <property type="entry name" value="EF1G"/>
    <property type="match status" value="1"/>
</dbReference>
<evidence type="ECO:0000259" key="7">
    <source>
        <dbReference type="PROSITE" id="PS50040"/>
    </source>
</evidence>
<dbReference type="InterPro" id="IPR036433">
    <property type="entry name" value="EF1B_G_C_sf"/>
</dbReference>
<keyword evidence="2 5" id="KW-0251">Elongation factor</keyword>
<evidence type="ECO:0000256" key="6">
    <source>
        <dbReference type="SAM" id="MobiDB-lite"/>
    </source>
</evidence>
<dbReference type="STRING" id="66420.A0A194QGN5"/>
<dbReference type="Proteomes" id="UP000053268">
    <property type="component" value="Unassembled WGS sequence"/>
</dbReference>
<keyword evidence="3 5" id="KW-0648">Protein biosynthesis</keyword>
<accession>A0A194QGN5</accession>
<dbReference type="InterPro" id="IPR036282">
    <property type="entry name" value="Glutathione-S-Trfase_C_sf"/>
</dbReference>
<dbReference type="Gene3D" id="3.40.30.10">
    <property type="entry name" value="Glutaredoxin"/>
    <property type="match status" value="1"/>
</dbReference>
<dbReference type="AlphaFoldDB" id="A0A194QGN5"/>
<feature type="compositionally biased region" description="Basic and acidic residues" evidence="6">
    <location>
        <begin position="380"/>
        <end position="389"/>
    </location>
</feature>
<dbReference type="InterPro" id="IPR040079">
    <property type="entry name" value="Glutathione_S-Trfase"/>
</dbReference>